<dbReference type="EMBL" id="CAACVG010007964">
    <property type="protein sequence ID" value="VEN47826.1"/>
    <property type="molecule type" value="Genomic_DNA"/>
</dbReference>
<gene>
    <name evidence="1" type="ORF">CALMAC_LOCUS9496</name>
</gene>
<organism evidence="1 2">
    <name type="scientific">Callosobruchus maculatus</name>
    <name type="common">Southern cowpea weevil</name>
    <name type="synonym">Pulse bruchid</name>
    <dbReference type="NCBI Taxonomy" id="64391"/>
    <lineage>
        <taxon>Eukaryota</taxon>
        <taxon>Metazoa</taxon>
        <taxon>Ecdysozoa</taxon>
        <taxon>Arthropoda</taxon>
        <taxon>Hexapoda</taxon>
        <taxon>Insecta</taxon>
        <taxon>Pterygota</taxon>
        <taxon>Neoptera</taxon>
        <taxon>Endopterygota</taxon>
        <taxon>Coleoptera</taxon>
        <taxon>Polyphaga</taxon>
        <taxon>Cucujiformia</taxon>
        <taxon>Chrysomeloidea</taxon>
        <taxon>Chrysomelidae</taxon>
        <taxon>Bruchinae</taxon>
        <taxon>Bruchini</taxon>
        <taxon>Callosobruchus</taxon>
    </lineage>
</organism>
<protein>
    <submittedName>
        <fullName evidence="1">Uncharacterized protein</fullName>
    </submittedName>
</protein>
<dbReference type="AlphaFoldDB" id="A0A653CJF5"/>
<sequence length="86" mass="10081">MIHTVGDTREDRFGGERQFYVLSDQERRMTGLGDSRLYYNILILSAEIIGKLNSSLLDMRHLSIQRLLSSPEFLVQYLIRYLSIKE</sequence>
<dbReference type="Proteomes" id="UP000410492">
    <property type="component" value="Unassembled WGS sequence"/>
</dbReference>
<proteinExistence type="predicted"/>
<name>A0A653CJF5_CALMS</name>
<evidence type="ECO:0000313" key="2">
    <source>
        <dbReference type="Proteomes" id="UP000410492"/>
    </source>
</evidence>
<keyword evidence="2" id="KW-1185">Reference proteome</keyword>
<reference evidence="1 2" key="1">
    <citation type="submission" date="2019-01" db="EMBL/GenBank/DDBJ databases">
        <authorList>
            <person name="Sayadi A."/>
        </authorList>
    </citation>
    <scope>NUCLEOTIDE SEQUENCE [LARGE SCALE GENOMIC DNA]</scope>
</reference>
<accession>A0A653CJF5</accession>
<evidence type="ECO:0000313" key="1">
    <source>
        <dbReference type="EMBL" id="VEN47826.1"/>
    </source>
</evidence>